<name>A0ACB8CEX4_DERSI</name>
<protein>
    <submittedName>
        <fullName evidence="1">Uncharacterized protein</fullName>
    </submittedName>
</protein>
<organism evidence="1 2">
    <name type="scientific">Dermacentor silvarum</name>
    <name type="common">Tick</name>
    <dbReference type="NCBI Taxonomy" id="543639"/>
    <lineage>
        <taxon>Eukaryota</taxon>
        <taxon>Metazoa</taxon>
        <taxon>Ecdysozoa</taxon>
        <taxon>Arthropoda</taxon>
        <taxon>Chelicerata</taxon>
        <taxon>Arachnida</taxon>
        <taxon>Acari</taxon>
        <taxon>Parasitiformes</taxon>
        <taxon>Ixodida</taxon>
        <taxon>Ixodoidea</taxon>
        <taxon>Ixodidae</taxon>
        <taxon>Rhipicephalinae</taxon>
        <taxon>Dermacentor</taxon>
    </lineage>
</organism>
<proteinExistence type="predicted"/>
<dbReference type="Proteomes" id="UP000821865">
    <property type="component" value="Chromosome 7"/>
</dbReference>
<reference evidence="1" key="1">
    <citation type="submission" date="2020-05" db="EMBL/GenBank/DDBJ databases">
        <title>Large-scale comparative analyses of tick genomes elucidate their genetic diversity and vector capacities.</title>
        <authorList>
            <person name="Jia N."/>
            <person name="Wang J."/>
            <person name="Shi W."/>
            <person name="Du L."/>
            <person name="Sun Y."/>
            <person name="Zhan W."/>
            <person name="Jiang J."/>
            <person name="Wang Q."/>
            <person name="Zhang B."/>
            <person name="Ji P."/>
            <person name="Sakyi L.B."/>
            <person name="Cui X."/>
            <person name="Yuan T."/>
            <person name="Jiang B."/>
            <person name="Yang W."/>
            <person name="Lam T.T.-Y."/>
            <person name="Chang Q."/>
            <person name="Ding S."/>
            <person name="Wang X."/>
            <person name="Zhu J."/>
            <person name="Ruan X."/>
            <person name="Zhao L."/>
            <person name="Wei J."/>
            <person name="Que T."/>
            <person name="Du C."/>
            <person name="Cheng J."/>
            <person name="Dai P."/>
            <person name="Han X."/>
            <person name="Huang E."/>
            <person name="Gao Y."/>
            <person name="Liu J."/>
            <person name="Shao H."/>
            <person name="Ye R."/>
            <person name="Li L."/>
            <person name="Wei W."/>
            <person name="Wang X."/>
            <person name="Wang C."/>
            <person name="Yang T."/>
            <person name="Huo Q."/>
            <person name="Li W."/>
            <person name="Guo W."/>
            <person name="Chen H."/>
            <person name="Zhou L."/>
            <person name="Ni X."/>
            <person name="Tian J."/>
            <person name="Zhou Y."/>
            <person name="Sheng Y."/>
            <person name="Liu T."/>
            <person name="Pan Y."/>
            <person name="Xia L."/>
            <person name="Li J."/>
            <person name="Zhao F."/>
            <person name="Cao W."/>
        </authorList>
    </citation>
    <scope>NUCLEOTIDE SEQUENCE</scope>
    <source>
        <strain evidence="1">Dsil-2018</strain>
    </source>
</reference>
<evidence type="ECO:0000313" key="2">
    <source>
        <dbReference type="Proteomes" id="UP000821865"/>
    </source>
</evidence>
<gene>
    <name evidence="1" type="ORF">HPB49_011913</name>
</gene>
<sequence>MEYTVEGEDLSPEEFSDNAGRRINGQRRVLSESSKDGYSAGANPKAILSVEPGQNTGRAGASVKNHIIRRGRMPPLPKDDIKIVIKLRGRLNISKIGPTVVADAITTKASIEASEGEADTICPNLQQNIVVIAIQRVPPYIPEQFLRTSLGKIHFQGPLRIQKSIQI</sequence>
<evidence type="ECO:0000313" key="1">
    <source>
        <dbReference type="EMBL" id="KAH7941303.1"/>
    </source>
</evidence>
<accession>A0ACB8CEX4</accession>
<dbReference type="EMBL" id="CM023476">
    <property type="protein sequence ID" value="KAH7941303.1"/>
    <property type="molecule type" value="Genomic_DNA"/>
</dbReference>
<comment type="caution">
    <text evidence="1">The sequence shown here is derived from an EMBL/GenBank/DDBJ whole genome shotgun (WGS) entry which is preliminary data.</text>
</comment>
<keyword evidence="2" id="KW-1185">Reference proteome</keyword>